<feature type="compositionally biased region" description="Acidic residues" evidence="3">
    <location>
        <begin position="149"/>
        <end position="161"/>
    </location>
</feature>
<feature type="region of interest" description="Disordered" evidence="3">
    <location>
        <begin position="43"/>
        <end position="174"/>
    </location>
</feature>
<dbReference type="PANTHER" id="PTHR10829">
    <property type="entry name" value="CORTACTIN AND DREBRIN"/>
    <property type="match status" value="1"/>
</dbReference>
<evidence type="ECO:0000259" key="4">
    <source>
        <dbReference type="PROSITE" id="PS50002"/>
    </source>
</evidence>
<organism evidence="5 6">
    <name type="scientific">Saguinus oedipus</name>
    <name type="common">Cotton-top tamarin</name>
    <name type="synonym">Oedipomidas oedipus</name>
    <dbReference type="NCBI Taxonomy" id="9490"/>
    <lineage>
        <taxon>Eukaryota</taxon>
        <taxon>Metazoa</taxon>
        <taxon>Chordata</taxon>
        <taxon>Craniata</taxon>
        <taxon>Vertebrata</taxon>
        <taxon>Euteleostomi</taxon>
        <taxon>Mammalia</taxon>
        <taxon>Eutheria</taxon>
        <taxon>Euarchontoglires</taxon>
        <taxon>Primates</taxon>
        <taxon>Haplorrhini</taxon>
        <taxon>Platyrrhini</taxon>
        <taxon>Cebidae</taxon>
        <taxon>Callitrichinae</taxon>
        <taxon>Saguinus</taxon>
    </lineage>
</organism>
<dbReference type="Gene3D" id="2.30.30.40">
    <property type="entry name" value="SH3 Domains"/>
    <property type="match status" value="1"/>
</dbReference>
<feature type="compositionally biased region" description="Basic and acidic residues" evidence="3">
    <location>
        <begin position="43"/>
        <end position="70"/>
    </location>
</feature>
<dbReference type="InterPro" id="IPR036028">
    <property type="entry name" value="SH3-like_dom_sf"/>
</dbReference>
<gene>
    <name evidence="5" type="ORF">P7K49_031051</name>
</gene>
<evidence type="ECO:0000256" key="2">
    <source>
        <dbReference type="PROSITE-ProRule" id="PRU00192"/>
    </source>
</evidence>
<dbReference type="PROSITE" id="PS50002">
    <property type="entry name" value="SH3"/>
    <property type="match status" value="1"/>
</dbReference>
<proteinExistence type="predicted"/>
<evidence type="ECO:0000256" key="1">
    <source>
        <dbReference type="ARBA" id="ARBA00022443"/>
    </source>
</evidence>
<sequence length="285" mass="32280">MLFSCLQSAVGFNEMEAPTTAYKKTTPIEAVSSGARGLKAKFESMAEEKRKREEEEKAQQVARRQQERKTVAKMSPEAPQPGVAIEEPAVPAPLPKKISSEDNEEPPALPPRTPEGLQVEEEPVYEAEPEPEPENDYEDVGDMDRHEQEDEPEGDYEEVLEPEGSFSSAPPGEWWEEKQENLVMSRGGKRKNFFVGPAGAFSVCLFHVDETMFVFLIMQDHRATRLGLWGSQLWPYMITKEGSDELSFDPDDIITDIEMVDEGWWRGRCHGHFGLFPANYVKLLE</sequence>
<evidence type="ECO:0000313" key="5">
    <source>
        <dbReference type="EMBL" id="KAK2091767.1"/>
    </source>
</evidence>
<keyword evidence="6" id="KW-1185">Reference proteome</keyword>
<dbReference type="PANTHER" id="PTHR10829:SF5">
    <property type="entry name" value="HEMATOPOIETIC LINEAGE CELL-SPECIFIC PROTEIN"/>
    <property type="match status" value="1"/>
</dbReference>
<protein>
    <recommendedName>
        <fullName evidence="4">SH3 domain-containing protein</fullName>
    </recommendedName>
</protein>
<dbReference type="PRINTS" id="PR00452">
    <property type="entry name" value="SH3DOMAIN"/>
</dbReference>
<name>A0ABQ9U3W8_SAGOE</name>
<feature type="compositionally biased region" description="Acidic residues" evidence="3">
    <location>
        <begin position="118"/>
        <end position="141"/>
    </location>
</feature>
<dbReference type="InterPro" id="IPR001452">
    <property type="entry name" value="SH3_domain"/>
</dbReference>
<dbReference type="EMBL" id="JASSZA010000016">
    <property type="protein sequence ID" value="KAK2091767.1"/>
    <property type="molecule type" value="Genomic_DNA"/>
</dbReference>
<evidence type="ECO:0000313" key="6">
    <source>
        <dbReference type="Proteomes" id="UP001266305"/>
    </source>
</evidence>
<dbReference type="SUPFAM" id="SSF50044">
    <property type="entry name" value="SH3-domain"/>
    <property type="match status" value="1"/>
</dbReference>
<accession>A0ABQ9U3W8</accession>
<evidence type="ECO:0000256" key="3">
    <source>
        <dbReference type="SAM" id="MobiDB-lite"/>
    </source>
</evidence>
<reference evidence="5 6" key="1">
    <citation type="submission" date="2023-05" db="EMBL/GenBank/DDBJ databases">
        <title>B98-5 Cell Line De Novo Hybrid Assembly: An Optical Mapping Approach.</title>
        <authorList>
            <person name="Kananen K."/>
            <person name="Auerbach J.A."/>
            <person name="Kautto E."/>
            <person name="Blachly J.S."/>
        </authorList>
    </citation>
    <scope>NUCLEOTIDE SEQUENCE [LARGE SCALE GENOMIC DNA]</scope>
    <source>
        <strain evidence="5">B95-8</strain>
        <tissue evidence="5">Cell line</tissue>
    </source>
</reference>
<dbReference type="Pfam" id="PF00018">
    <property type="entry name" value="SH3_1"/>
    <property type="match status" value="1"/>
</dbReference>
<dbReference type="Proteomes" id="UP001266305">
    <property type="component" value="Unassembled WGS sequence"/>
</dbReference>
<comment type="caution">
    <text evidence="5">The sequence shown here is derived from an EMBL/GenBank/DDBJ whole genome shotgun (WGS) entry which is preliminary data.</text>
</comment>
<dbReference type="SMART" id="SM00326">
    <property type="entry name" value="SH3"/>
    <property type="match status" value="1"/>
</dbReference>
<keyword evidence="1 2" id="KW-0728">SH3 domain</keyword>
<feature type="domain" description="SH3" evidence="4">
    <location>
        <begin position="225"/>
        <end position="285"/>
    </location>
</feature>